<protein>
    <submittedName>
        <fullName evidence="2">Uncharacterized protein</fullName>
    </submittedName>
</protein>
<dbReference type="EMBL" id="GBXM01033433">
    <property type="protein sequence ID" value="JAH75144.1"/>
    <property type="molecule type" value="Transcribed_RNA"/>
</dbReference>
<evidence type="ECO:0000313" key="2">
    <source>
        <dbReference type="EMBL" id="JAH75144.1"/>
    </source>
</evidence>
<feature type="transmembrane region" description="Helical" evidence="1">
    <location>
        <begin position="20"/>
        <end position="40"/>
    </location>
</feature>
<dbReference type="AlphaFoldDB" id="A0A0E9VAK5"/>
<name>A0A0E9VAK5_ANGAN</name>
<evidence type="ECO:0000256" key="1">
    <source>
        <dbReference type="SAM" id="Phobius"/>
    </source>
</evidence>
<reference evidence="2" key="1">
    <citation type="submission" date="2014-11" db="EMBL/GenBank/DDBJ databases">
        <authorList>
            <person name="Amaro Gonzalez C."/>
        </authorList>
    </citation>
    <scope>NUCLEOTIDE SEQUENCE</scope>
</reference>
<keyword evidence="1" id="KW-0472">Membrane</keyword>
<organism evidence="2">
    <name type="scientific">Anguilla anguilla</name>
    <name type="common">European freshwater eel</name>
    <name type="synonym">Muraena anguilla</name>
    <dbReference type="NCBI Taxonomy" id="7936"/>
    <lineage>
        <taxon>Eukaryota</taxon>
        <taxon>Metazoa</taxon>
        <taxon>Chordata</taxon>
        <taxon>Craniata</taxon>
        <taxon>Vertebrata</taxon>
        <taxon>Euteleostomi</taxon>
        <taxon>Actinopterygii</taxon>
        <taxon>Neopterygii</taxon>
        <taxon>Teleostei</taxon>
        <taxon>Anguilliformes</taxon>
        <taxon>Anguillidae</taxon>
        <taxon>Anguilla</taxon>
    </lineage>
</organism>
<keyword evidence="1" id="KW-0812">Transmembrane</keyword>
<accession>A0A0E9VAK5</accession>
<sequence length="49" mass="5613">MILVLLNKIVFCFKGAVPTLTNSYVLLLFFWSVNVLIIELHKAELTFIS</sequence>
<keyword evidence="1" id="KW-1133">Transmembrane helix</keyword>
<reference evidence="2" key="2">
    <citation type="journal article" date="2015" name="Fish Shellfish Immunol.">
        <title>Early steps in the European eel (Anguilla anguilla)-Vibrio vulnificus interaction in the gills: Role of the RtxA13 toxin.</title>
        <authorList>
            <person name="Callol A."/>
            <person name="Pajuelo D."/>
            <person name="Ebbesson L."/>
            <person name="Teles M."/>
            <person name="MacKenzie S."/>
            <person name="Amaro C."/>
        </authorList>
    </citation>
    <scope>NUCLEOTIDE SEQUENCE</scope>
</reference>
<proteinExistence type="predicted"/>